<evidence type="ECO:0000313" key="3">
    <source>
        <dbReference type="Proteomes" id="UP001566331"/>
    </source>
</evidence>
<reference evidence="2 3" key="1">
    <citation type="submission" date="2024-07" db="EMBL/GenBank/DDBJ databases">
        <title>Luteimonas salilacus sp. nov., isolated from the shore soil of Salt Lake in Tibet of China.</title>
        <authorList>
            <person name="Zhang X."/>
            <person name="Li A."/>
        </authorList>
    </citation>
    <scope>NUCLEOTIDE SEQUENCE [LARGE SCALE GENOMIC DNA]</scope>
    <source>
        <strain evidence="2 3">B3-2-R+30</strain>
    </source>
</reference>
<dbReference type="RefSeq" id="WP_370564540.1">
    <property type="nucleotide sequence ID" value="NZ_JBFWIB010000009.1"/>
</dbReference>
<keyword evidence="2" id="KW-0456">Lyase</keyword>
<protein>
    <submittedName>
        <fullName evidence="2">Pectate lyase</fullName>
        <ecNumber evidence="2">4.2.2.2</ecNumber>
    </submittedName>
</protein>
<dbReference type="Proteomes" id="UP001566331">
    <property type="component" value="Unassembled WGS sequence"/>
</dbReference>
<dbReference type="Pfam" id="PF09492">
    <property type="entry name" value="Pec_lyase"/>
    <property type="match status" value="1"/>
</dbReference>
<dbReference type="EC" id="4.2.2.2" evidence="2"/>
<keyword evidence="3" id="KW-1185">Reference proteome</keyword>
<evidence type="ECO:0000256" key="1">
    <source>
        <dbReference type="SAM" id="SignalP"/>
    </source>
</evidence>
<sequence>MAAGAVQDLGLAALLFAAASVLPTAAATRGSGAIPLDGFADAIHHWQNTHGDDYPRHAPDDIAAIAGNIVLQQRRDGGWRENQDPARILDDDERRRLEVERRTAGGSFDNRNVYTQVEYLAQAHARTGIARFREASLRGFEFILAQQIEECGGWPHTVPESAPYHALITIADEVTPGVLATLRKAMAGSDGFAFVDDDLRARARATVARGDACLLRLQVRQDGRATAWAGQYDPRTLAPAQGRSFELPAIVTQESVAVVRYLMSIPAPSPEMVAAVDAAVAWFRDVALHGVRLETFAAEPVRYRYHTATTDRRLVEDADAPPLWARFYDPTDNSVVLATRDGERVARYADIPRERRTGYQWYGDWPRALLEREYPRWKREVASGD</sequence>
<organism evidence="2 3">
    <name type="scientific">Luteimonas salinilitoris</name>
    <dbReference type="NCBI Taxonomy" id="3237697"/>
    <lineage>
        <taxon>Bacteria</taxon>
        <taxon>Pseudomonadati</taxon>
        <taxon>Pseudomonadota</taxon>
        <taxon>Gammaproteobacteria</taxon>
        <taxon>Lysobacterales</taxon>
        <taxon>Lysobacteraceae</taxon>
        <taxon>Luteimonas</taxon>
    </lineage>
</organism>
<dbReference type="EMBL" id="JBFWIC010000039">
    <property type="protein sequence ID" value="MEZ0476542.1"/>
    <property type="molecule type" value="Genomic_DNA"/>
</dbReference>
<feature type="chain" id="PRO_5045454489" evidence="1">
    <location>
        <begin position="27"/>
        <end position="385"/>
    </location>
</feature>
<dbReference type="InterPro" id="IPR012669">
    <property type="entry name" value="Pectate_lyase"/>
</dbReference>
<evidence type="ECO:0000313" key="2">
    <source>
        <dbReference type="EMBL" id="MEZ0476542.1"/>
    </source>
</evidence>
<proteinExistence type="predicted"/>
<name>A0ABV4HUW1_9GAMM</name>
<dbReference type="NCBIfam" id="TIGR02474">
    <property type="entry name" value="pec_lyase"/>
    <property type="match status" value="1"/>
</dbReference>
<dbReference type="SUPFAM" id="SSF81853">
    <property type="entry name" value="Family 10 polysaccharide lyase"/>
    <property type="match status" value="1"/>
</dbReference>
<gene>
    <name evidence="2" type="primary">pelA</name>
    <name evidence="2" type="ORF">AB6713_18270</name>
</gene>
<feature type="signal peptide" evidence="1">
    <location>
        <begin position="1"/>
        <end position="26"/>
    </location>
</feature>
<accession>A0ABV4HUW1</accession>
<comment type="caution">
    <text evidence="2">The sequence shown here is derived from an EMBL/GenBank/DDBJ whole genome shotgun (WGS) entry which is preliminary data.</text>
</comment>
<dbReference type="GO" id="GO:0030570">
    <property type="term" value="F:pectate lyase activity"/>
    <property type="evidence" value="ECO:0007669"/>
    <property type="project" value="UniProtKB-EC"/>
</dbReference>
<keyword evidence="1" id="KW-0732">Signal</keyword>
<dbReference type="Gene3D" id="1.50.10.20">
    <property type="match status" value="1"/>
</dbReference>